<dbReference type="EMBL" id="LAZR01007409">
    <property type="protein sequence ID" value="KKM85456.1"/>
    <property type="molecule type" value="Genomic_DNA"/>
</dbReference>
<name>A0A0F9LE21_9ZZZZ</name>
<accession>A0A0F9LE21</accession>
<protein>
    <submittedName>
        <fullName evidence="1">Uncharacterized protein</fullName>
    </submittedName>
</protein>
<reference evidence="1" key="1">
    <citation type="journal article" date="2015" name="Nature">
        <title>Complex archaea that bridge the gap between prokaryotes and eukaryotes.</title>
        <authorList>
            <person name="Spang A."/>
            <person name="Saw J.H."/>
            <person name="Jorgensen S.L."/>
            <person name="Zaremba-Niedzwiedzka K."/>
            <person name="Martijn J."/>
            <person name="Lind A.E."/>
            <person name="van Eijk R."/>
            <person name="Schleper C."/>
            <person name="Guy L."/>
            <person name="Ettema T.J."/>
        </authorList>
    </citation>
    <scope>NUCLEOTIDE SEQUENCE</scope>
</reference>
<proteinExistence type="predicted"/>
<gene>
    <name evidence="1" type="ORF">LCGC14_1288960</name>
</gene>
<comment type="caution">
    <text evidence="1">The sequence shown here is derived from an EMBL/GenBank/DDBJ whole genome shotgun (WGS) entry which is preliminary data.</text>
</comment>
<evidence type="ECO:0000313" key="1">
    <source>
        <dbReference type="EMBL" id="KKM85456.1"/>
    </source>
</evidence>
<feature type="non-terminal residue" evidence="1">
    <location>
        <position position="32"/>
    </location>
</feature>
<organism evidence="1">
    <name type="scientific">marine sediment metagenome</name>
    <dbReference type="NCBI Taxonomy" id="412755"/>
    <lineage>
        <taxon>unclassified sequences</taxon>
        <taxon>metagenomes</taxon>
        <taxon>ecological metagenomes</taxon>
    </lineage>
</organism>
<dbReference type="AlphaFoldDB" id="A0A0F9LE21"/>
<sequence>MSKAGELRVTGMIVARRGDGQEVVGQGKRPED</sequence>